<accession>A0AA36BMN3</accession>
<gene>
    <name evidence="1" type="ORF">OCTVUL_1B026204</name>
</gene>
<keyword evidence="2" id="KW-1185">Reference proteome</keyword>
<evidence type="ECO:0000313" key="2">
    <source>
        <dbReference type="Proteomes" id="UP001162480"/>
    </source>
</evidence>
<name>A0AA36BMN3_OCTVU</name>
<reference evidence="1" key="1">
    <citation type="submission" date="2023-08" db="EMBL/GenBank/DDBJ databases">
        <authorList>
            <person name="Alioto T."/>
            <person name="Alioto T."/>
            <person name="Gomez Garrido J."/>
        </authorList>
    </citation>
    <scope>NUCLEOTIDE SEQUENCE</scope>
</reference>
<organism evidence="1 2">
    <name type="scientific">Octopus vulgaris</name>
    <name type="common">Common octopus</name>
    <dbReference type="NCBI Taxonomy" id="6645"/>
    <lineage>
        <taxon>Eukaryota</taxon>
        <taxon>Metazoa</taxon>
        <taxon>Spiralia</taxon>
        <taxon>Lophotrochozoa</taxon>
        <taxon>Mollusca</taxon>
        <taxon>Cephalopoda</taxon>
        <taxon>Coleoidea</taxon>
        <taxon>Octopodiformes</taxon>
        <taxon>Octopoda</taxon>
        <taxon>Incirrata</taxon>
        <taxon>Octopodidae</taxon>
        <taxon>Octopus</taxon>
    </lineage>
</organism>
<dbReference type="AlphaFoldDB" id="A0AA36BMN3"/>
<evidence type="ECO:0000313" key="1">
    <source>
        <dbReference type="EMBL" id="CAI9736933.1"/>
    </source>
</evidence>
<sequence length="104" mass="11713">MAGRVYYSFDDVSGTFPSKQTVKWSDMKTGSNPHAYIEGNDLIGEIEIGGEVKYYRLDLGRHLAQGYKAIPTLNVKKHTITIKCLKHIRSKTAEDKEQDDIPAL</sequence>
<protein>
    <submittedName>
        <fullName evidence="1">Uncharacterized protein</fullName>
    </submittedName>
</protein>
<proteinExistence type="predicted"/>
<dbReference type="EMBL" id="OX597832">
    <property type="protein sequence ID" value="CAI9736933.1"/>
    <property type="molecule type" value="Genomic_DNA"/>
</dbReference>
<dbReference type="Proteomes" id="UP001162480">
    <property type="component" value="Chromosome 19"/>
</dbReference>